<evidence type="ECO:0000313" key="1">
    <source>
        <dbReference type="EMBL" id="KQC31774.1"/>
    </source>
</evidence>
<protein>
    <recommendedName>
        <fullName evidence="3">DUF1569 domain-containing protein</fullName>
    </recommendedName>
</protein>
<dbReference type="AlphaFoldDB" id="A0A0Q1HE93"/>
<evidence type="ECO:0008006" key="3">
    <source>
        <dbReference type="Google" id="ProtNLM"/>
    </source>
</evidence>
<evidence type="ECO:0000313" key="2">
    <source>
        <dbReference type="Proteomes" id="UP000050827"/>
    </source>
</evidence>
<keyword evidence="2" id="KW-1185">Reference proteome</keyword>
<comment type="caution">
    <text evidence="1">The sequence shown here is derived from an EMBL/GenBank/DDBJ whole genome shotgun (WGS) entry which is preliminary data.</text>
</comment>
<dbReference type="Proteomes" id="UP000050827">
    <property type="component" value="Unassembled WGS sequence"/>
</dbReference>
<gene>
    <name evidence="1" type="ORF">AAY42_14190</name>
</gene>
<organism evidence="1 2">
    <name type="scientific">Flagellimonas eckloniae</name>
    <dbReference type="NCBI Taxonomy" id="346185"/>
    <lineage>
        <taxon>Bacteria</taxon>
        <taxon>Pseudomonadati</taxon>
        <taxon>Bacteroidota</taxon>
        <taxon>Flavobacteriia</taxon>
        <taxon>Flavobacteriales</taxon>
        <taxon>Flavobacteriaceae</taxon>
        <taxon>Flagellimonas</taxon>
    </lineage>
</organism>
<reference evidence="1 2" key="1">
    <citation type="submission" date="2015-04" db="EMBL/GenBank/DDBJ databases">
        <title>Complete genome of flavobacterium.</title>
        <authorList>
            <person name="Kwon Y.M."/>
            <person name="Kim S.-J."/>
        </authorList>
    </citation>
    <scope>NUCLEOTIDE SEQUENCE [LARGE SCALE GENOMIC DNA]</scope>
    <source>
        <strain evidence="1 2">DK169</strain>
    </source>
</reference>
<proteinExistence type="predicted"/>
<dbReference type="STRING" id="346185.AAY42_14190"/>
<dbReference type="InterPro" id="IPR034660">
    <property type="entry name" value="DinB/YfiT-like"/>
</dbReference>
<name>A0A0Q1HE93_9FLAO</name>
<sequence>MNYFAPQFDEIENYIKQRDKINPKVSKVDVAWHLDHSLKTINSVYKALENSNPDQFKPNFSLSRFFIYAWGDFPRGFAKAPKYVLPPDNVTLKSLQAQLEEAKGNLKKLENLDARTHFKHPYFNFINKKQSKRFIKIHTRHHLRIVRDILKE</sequence>
<dbReference type="Gene3D" id="1.20.120.450">
    <property type="entry name" value="dinb family like domain"/>
    <property type="match status" value="1"/>
</dbReference>
<dbReference type="SUPFAM" id="SSF109854">
    <property type="entry name" value="DinB/YfiT-like putative metalloenzymes"/>
    <property type="match status" value="1"/>
</dbReference>
<accession>A0A0Q1HE93</accession>
<dbReference type="EMBL" id="LCTZ01000002">
    <property type="protein sequence ID" value="KQC31774.1"/>
    <property type="molecule type" value="Genomic_DNA"/>
</dbReference>